<gene>
    <name evidence="2" type="ORF">BCR39DRAFT_32784</name>
</gene>
<feature type="region of interest" description="Disordered" evidence="1">
    <location>
        <begin position="268"/>
        <end position="296"/>
    </location>
</feature>
<evidence type="ECO:0000256" key="1">
    <source>
        <dbReference type="SAM" id="MobiDB-lite"/>
    </source>
</evidence>
<dbReference type="SUPFAM" id="SSF54928">
    <property type="entry name" value="RNA-binding domain, RBD"/>
    <property type="match status" value="1"/>
</dbReference>
<dbReference type="InterPro" id="IPR035979">
    <property type="entry name" value="RBD_domain_sf"/>
</dbReference>
<keyword evidence="3" id="KW-1185">Reference proteome</keyword>
<organism evidence="2 3">
    <name type="scientific">Naematelia encephala</name>
    <dbReference type="NCBI Taxonomy" id="71784"/>
    <lineage>
        <taxon>Eukaryota</taxon>
        <taxon>Fungi</taxon>
        <taxon>Dikarya</taxon>
        <taxon>Basidiomycota</taxon>
        <taxon>Agaricomycotina</taxon>
        <taxon>Tremellomycetes</taxon>
        <taxon>Tremellales</taxon>
        <taxon>Naemateliaceae</taxon>
        <taxon>Naematelia</taxon>
    </lineage>
</organism>
<dbReference type="InParanoid" id="A0A1Y2BMG1"/>
<dbReference type="AlphaFoldDB" id="A0A1Y2BMG1"/>
<dbReference type="EMBL" id="MCFC01000001">
    <property type="protein sequence ID" value="ORY35787.1"/>
    <property type="molecule type" value="Genomic_DNA"/>
</dbReference>
<evidence type="ECO:0000313" key="2">
    <source>
        <dbReference type="EMBL" id="ORY35787.1"/>
    </source>
</evidence>
<dbReference type="GO" id="GO:0003676">
    <property type="term" value="F:nucleic acid binding"/>
    <property type="evidence" value="ECO:0007669"/>
    <property type="project" value="InterPro"/>
</dbReference>
<reference evidence="2 3" key="1">
    <citation type="submission" date="2016-07" db="EMBL/GenBank/DDBJ databases">
        <title>Pervasive Adenine N6-methylation of Active Genes in Fungi.</title>
        <authorList>
            <consortium name="DOE Joint Genome Institute"/>
            <person name="Mondo S.J."/>
            <person name="Dannebaum R.O."/>
            <person name="Kuo R.C."/>
            <person name="Labutti K."/>
            <person name="Haridas S."/>
            <person name="Kuo A."/>
            <person name="Salamov A."/>
            <person name="Ahrendt S.R."/>
            <person name="Lipzen A."/>
            <person name="Sullivan W."/>
            <person name="Andreopoulos W.B."/>
            <person name="Clum A."/>
            <person name="Lindquist E."/>
            <person name="Daum C."/>
            <person name="Ramamoorthy G.K."/>
            <person name="Gryganskyi A."/>
            <person name="Culley D."/>
            <person name="Magnuson J.K."/>
            <person name="James T.Y."/>
            <person name="O'Malley M.A."/>
            <person name="Stajich J.E."/>
            <person name="Spatafora J.W."/>
            <person name="Visel A."/>
            <person name="Grigoriev I.V."/>
        </authorList>
    </citation>
    <scope>NUCLEOTIDE SEQUENCE [LARGE SCALE GENOMIC DNA]</scope>
    <source>
        <strain evidence="2 3">68-887.2</strain>
    </source>
</reference>
<feature type="compositionally biased region" description="Basic and acidic residues" evidence="1">
    <location>
        <begin position="166"/>
        <end position="175"/>
    </location>
</feature>
<proteinExistence type="predicted"/>
<name>A0A1Y2BMG1_9TREE</name>
<comment type="caution">
    <text evidence="2">The sequence shown here is derived from an EMBL/GenBank/DDBJ whole genome shotgun (WGS) entry which is preliminary data.</text>
</comment>
<dbReference type="OrthoDB" id="2564627at2759"/>
<sequence>MSFNYTNPYAPPSQAPPAAFSGLPGSVNSYQVLLSGIPLDVRDADFQDLMTRIGIVDFEVTPLYDTSGKFLGKAIMTVRTGDEAELIRREYSGQTFDADVKLTVHHILSPTQPLPAPSVTPMQRLVPASAKAAATRPAAPPTGPASKRPNARAGPSTNAATSLKPGKKDDGKPDGLKLLARLQPQVKDKQKQAALLAKQKANLKAKTPGAALLSRMTHSSPVTSKVTAKINASAKAPLNASNKLARAKAKANQGQGQGQGQGTQVVKPVIPAKPTNGGAAPAGGKAKDKPRHKTQAELDDEIAAFQRSRRFAAE</sequence>
<feature type="compositionally biased region" description="Low complexity" evidence="1">
    <location>
        <begin position="272"/>
        <end position="284"/>
    </location>
</feature>
<feature type="region of interest" description="Disordered" evidence="1">
    <location>
        <begin position="128"/>
        <end position="175"/>
    </location>
</feature>
<dbReference type="STRING" id="71784.A0A1Y2BMG1"/>
<protein>
    <recommendedName>
        <fullName evidence="4">RRM domain-containing protein</fullName>
    </recommendedName>
</protein>
<dbReference type="Proteomes" id="UP000193986">
    <property type="component" value="Unassembled WGS sequence"/>
</dbReference>
<feature type="compositionally biased region" description="Low complexity" evidence="1">
    <location>
        <begin position="128"/>
        <end position="137"/>
    </location>
</feature>
<accession>A0A1Y2BMG1</accession>
<evidence type="ECO:0000313" key="3">
    <source>
        <dbReference type="Proteomes" id="UP000193986"/>
    </source>
</evidence>
<evidence type="ECO:0008006" key="4">
    <source>
        <dbReference type="Google" id="ProtNLM"/>
    </source>
</evidence>